<keyword evidence="1" id="KW-0472">Membrane</keyword>
<keyword evidence="3" id="KW-1185">Reference proteome</keyword>
<evidence type="ECO:0000313" key="3">
    <source>
        <dbReference type="Proteomes" id="UP001057134"/>
    </source>
</evidence>
<feature type="transmembrane region" description="Helical" evidence="1">
    <location>
        <begin position="12"/>
        <end position="34"/>
    </location>
</feature>
<dbReference type="EMBL" id="CP027059">
    <property type="protein sequence ID" value="UQZ86393.1"/>
    <property type="molecule type" value="Genomic_DNA"/>
</dbReference>
<reference evidence="2" key="2">
    <citation type="journal article" date="2021" name="J Anim Sci Technol">
        <title>Complete genome sequence of Paenibacillus konkukensis sp. nov. SK3146 as a potential probiotic strain.</title>
        <authorList>
            <person name="Jung H.I."/>
            <person name="Park S."/>
            <person name="Niu K.M."/>
            <person name="Lee S.W."/>
            <person name="Kothari D."/>
            <person name="Yi K.J."/>
            <person name="Kim S.K."/>
        </authorList>
    </citation>
    <scope>NUCLEOTIDE SEQUENCE</scope>
    <source>
        <strain evidence="2">SK3146</strain>
    </source>
</reference>
<dbReference type="RefSeq" id="WP_249861935.1">
    <property type="nucleotide sequence ID" value="NZ_CP027059.1"/>
</dbReference>
<dbReference type="Gene3D" id="3.30.450.20">
    <property type="entry name" value="PAS domain"/>
    <property type="match status" value="1"/>
</dbReference>
<accession>A0ABY4RWM1</accession>
<protein>
    <recommendedName>
        <fullName evidence="4">Cache domain-containing protein</fullName>
    </recommendedName>
</protein>
<reference evidence="2" key="1">
    <citation type="submission" date="2018-02" db="EMBL/GenBank/DDBJ databases">
        <authorList>
            <person name="Kim S.-K."/>
            <person name="Jung H.-I."/>
            <person name="Lee S.-W."/>
        </authorList>
    </citation>
    <scope>NUCLEOTIDE SEQUENCE</scope>
    <source>
        <strain evidence="2">SK3146</strain>
    </source>
</reference>
<sequence>MTSLLKRVRIDRLFFGSFAVFIAALLLIFTWISYSITSRELADNTSYYQQDLLGELNKQLDIQRQSIEQMSLAAARNIDTVGYDPLEKDSFERLRRKKDLLNMLANITYSTTMVQSIYLYMENPELTDSQAPVKFLDIRDVQSQSWYPDVKSNDFAWIGDHMLDTNTGPQHFIGFARKVYNNSGKYYGLLVLNVKASAIEQLVRGETEQRNRILLDAGGKTISAIGGLTLGDSELSRIRASEKKSGSFRLPAASACRRHRPGATRCSSGANRIRTGFWPKRRRGAASFTAACVSLMRSSPQAYPPFSSLRSSRCFCPGNLRSRSGSCWRL</sequence>
<dbReference type="Proteomes" id="UP001057134">
    <property type="component" value="Chromosome"/>
</dbReference>
<evidence type="ECO:0008006" key="4">
    <source>
        <dbReference type="Google" id="ProtNLM"/>
    </source>
</evidence>
<gene>
    <name evidence="2" type="ORF">SK3146_05686</name>
</gene>
<name>A0ABY4RWM1_9BACL</name>
<proteinExistence type="predicted"/>
<keyword evidence="1" id="KW-1133">Transmembrane helix</keyword>
<evidence type="ECO:0000313" key="2">
    <source>
        <dbReference type="EMBL" id="UQZ86393.1"/>
    </source>
</evidence>
<organism evidence="2 3">
    <name type="scientific">Paenibacillus konkukensis</name>
    <dbReference type="NCBI Taxonomy" id="2020716"/>
    <lineage>
        <taxon>Bacteria</taxon>
        <taxon>Bacillati</taxon>
        <taxon>Bacillota</taxon>
        <taxon>Bacilli</taxon>
        <taxon>Bacillales</taxon>
        <taxon>Paenibacillaceae</taxon>
        <taxon>Paenibacillus</taxon>
    </lineage>
</organism>
<evidence type="ECO:0000256" key="1">
    <source>
        <dbReference type="SAM" id="Phobius"/>
    </source>
</evidence>
<keyword evidence="1" id="KW-0812">Transmembrane</keyword>